<keyword evidence="1" id="KW-0472">Membrane</keyword>
<accession>A0ABN2MQH4</accession>
<feature type="transmembrane region" description="Helical" evidence="1">
    <location>
        <begin position="20"/>
        <end position="47"/>
    </location>
</feature>
<comment type="caution">
    <text evidence="2">The sequence shown here is derived from an EMBL/GenBank/DDBJ whole genome shotgun (WGS) entry which is preliminary data.</text>
</comment>
<keyword evidence="1" id="KW-0812">Transmembrane</keyword>
<feature type="transmembrane region" description="Helical" evidence="1">
    <location>
        <begin position="59"/>
        <end position="78"/>
    </location>
</feature>
<reference evidence="2 3" key="1">
    <citation type="journal article" date="2019" name="Int. J. Syst. Evol. Microbiol.">
        <title>The Global Catalogue of Microorganisms (GCM) 10K type strain sequencing project: providing services to taxonomists for standard genome sequencing and annotation.</title>
        <authorList>
            <consortium name="The Broad Institute Genomics Platform"/>
            <consortium name="The Broad Institute Genome Sequencing Center for Infectious Disease"/>
            <person name="Wu L."/>
            <person name="Ma J."/>
        </authorList>
    </citation>
    <scope>NUCLEOTIDE SEQUENCE [LARGE SCALE GENOMIC DNA]</scope>
    <source>
        <strain evidence="2 3">JCM 14323</strain>
    </source>
</reference>
<dbReference type="Proteomes" id="UP001501746">
    <property type="component" value="Unassembled WGS sequence"/>
</dbReference>
<proteinExistence type="predicted"/>
<evidence type="ECO:0000313" key="3">
    <source>
        <dbReference type="Proteomes" id="UP001501746"/>
    </source>
</evidence>
<protein>
    <submittedName>
        <fullName evidence="2">Uncharacterized protein</fullName>
    </submittedName>
</protein>
<evidence type="ECO:0000313" key="2">
    <source>
        <dbReference type="EMBL" id="GAA1835247.1"/>
    </source>
</evidence>
<keyword evidence="1" id="KW-1133">Transmembrane helix</keyword>
<keyword evidence="3" id="KW-1185">Reference proteome</keyword>
<sequence length="111" mass="11266">MAAGARAIAWSWRNVSLGGAYAAPTAIVAVFDPALGLLLGAGLLPAAALGLETSRRERMLVLVVGTVAGWAMFLGSLVAPLPVIAVLTIFALSVVIAVAVRIPFGRSLPSS</sequence>
<organism evidence="2 3">
    <name type="scientific">Agromyces salentinus</name>
    <dbReference type="NCBI Taxonomy" id="269421"/>
    <lineage>
        <taxon>Bacteria</taxon>
        <taxon>Bacillati</taxon>
        <taxon>Actinomycetota</taxon>
        <taxon>Actinomycetes</taxon>
        <taxon>Micrococcales</taxon>
        <taxon>Microbacteriaceae</taxon>
        <taxon>Agromyces</taxon>
    </lineage>
</organism>
<gene>
    <name evidence="2" type="ORF">GCM10009750_19600</name>
</gene>
<evidence type="ECO:0000256" key="1">
    <source>
        <dbReference type="SAM" id="Phobius"/>
    </source>
</evidence>
<feature type="transmembrane region" description="Helical" evidence="1">
    <location>
        <begin position="84"/>
        <end position="104"/>
    </location>
</feature>
<dbReference type="EMBL" id="BAAANK010000005">
    <property type="protein sequence ID" value="GAA1835247.1"/>
    <property type="molecule type" value="Genomic_DNA"/>
</dbReference>
<name>A0ABN2MQH4_9MICO</name>